<evidence type="ECO:0000256" key="1">
    <source>
        <dbReference type="SAM" id="Phobius"/>
    </source>
</evidence>
<reference evidence="2 3" key="1">
    <citation type="submission" date="2019-03" db="EMBL/GenBank/DDBJ databases">
        <title>Genomic Encyclopedia of Archaeal and Bacterial Type Strains, Phase II (KMG-II): from individual species to whole genera.</title>
        <authorList>
            <person name="Goeker M."/>
        </authorList>
    </citation>
    <scope>NUCLEOTIDE SEQUENCE [LARGE SCALE GENOMIC DNA]</scope>
    <source>
        <strain evidence="2 3">RL-C</strain>
    </source>
</reference>
<keyword evidence="1" id="KW-0472">Membrane</keyword>
<feature type="transmembrane region" description="Helical" evidence="1">
    <location>
        <begin position="128"/>
        <end position="161"/>
    </location>
</feature>
<dbReference type="EMBL" id="SLWB01000008">
    <property type="protein sequence ID" value="TCN66681.1"/>
    <property type="molecule type" value="Genomic_DNA"/>
</dbReference>
<feature type="transmembrane region" description="Helical" evidence="1">
    <location>
        <begin position="7"/>
        <end position="28"/>
    </location>
</feature>
<evidence type="ECO:0000313" key="2">
    <source>
        <dbReference type="EMBL" id="TCN66681.1"/>
    </source>
</evidence>
<name>A0A4R2EED3_9BACT</name>
<feature type="transmembrane region" description="Helical" evidence="1">
    <location>
        <begin position="34"/>
        <end position="55"/>
    </location>
</feature>
<dbReference type="AlphaFoldDB" id="A0A4R2EED3"/>
<sequence>MRLKPLLYITVGFLVLAICGAILKYTLFLPIGSTIFNFGMSCTQVLGLILIVINGTLVTNSKMVRQMGLLALLPLAGYFIQWYSNSIGTSLQLLGLLLILAVYAKTFLSKPTKEVLDYLKLIWISSKVTTSFLMVTLFSAAAIVGQIANILFYTMLIYFIWISLSEKTSEDTPNNEQEAIS</sequence>
<feature type="transmembrane region" description="Helical" evidence="1">
    <location>
        <begin position="90"/>
        <end position="108"/>
    </location>
</feature>
<keyword evidence="3" id="KW-1185">Reference proteome</keyword>
<accession>A0A4R2EED3</accession>
<keyword evidence="1" id="KW-1133">Transmembrane helix</keyword>
<comment type="caution">
    <text evidence="2">The sequence shown here is derived from an EMBL/GenBank/DDBJ whole genome shotgun (WGS) entry which is preliminary data.</text>
</comment>
<dbReference type="Proteomes" id="UP000294830">
    <property type="component" value="Unassembled WGS sequence"/>
</dbReference>
<organism evidence="2 3">
    <name type="scientific">Acetobacteroides hydrogenigenes</name>
    <dbReference type="NCBI Taxonomy" id="979970"/>
    <lineage>
        <taxon>Bacteria</taxon>
        <taxon>Pseudomonadati</taxon>
        <taxon>Bacteroidota</taxon>
        <taxon>Bacteroidia</taxon>
        <taxon>Bacteroidales</taxon>
        <taxon>Rikenellaceae</taxon>
        <taxon>Acetobacteroides</taxon>
    </lineage>
</organism>
<keyword evidence="1" id="KW-0812">Transmembrane</keyword>
<evidence type="ECO:0000313" key="3">
    <source>
        <dbReference type="Proteomes" id="UP000294830"/>
    </source>
</evidence>
<protein>
    <submittedName>
        <fullName evidence="2">Uncharacterized protein</fullName>
    </submittedName>
</protein>
<gene>
    <name evidence="2" type="ORF">CLV25_10819</name>
</gene>
<proteinExistence type="predicted"/>